<evidence type="ECO:0000313" key="6">
    <source>
        <dbReference type="EMBL" id="OGE65301.1"/>
    </source>
</evidence>
<evidence type="ECO:0000256" key="5">
    <source>
        <dbReference type="HAMAP-Rule" id="MF_00340"/>
    </source>
</evidence>
<evidence type="ECO:0000256" key="4">
    <source>
        <dbReference type="ARBA" id="ARBA00035178"/>
    </source>
</evidence>
<keyword evidence="2 5" id="KW-0689">Ribosomal protein</keyword>
<dbReference type="PANTHER" id="PTHR35534:SF1">
    <property type="entry name" value="LARGE RIBOSOMAL SUBUNIT PROTEIN BL32"/>
    <property type="match status" value="1"/>
</dbReference>
<evidence type="ECO:0000256" key="1">
    <source>
        <dbReference type="ARBA" id="ARBA00008560"/>
    </source>
</evidence>
<dbReference type="GO" id="GO:0015934">
    <property type="term" value="C:large ribosomal subunit"/>
    <property type="evidence" value="ECO:0007669"/>
    <property type="project" value="InterPro"/>
</dbReference>
<dbReference type="Pfam" id="PF01783">
    <property type="entry name" value="Ribosomal_L32p"/>
    <property type="match status" value="1"/>
</dbReference>
<dbReference type="SUPFAM" id="SSF57829">
    <property type="entry name" value="Zn-binding ribosomal proteins"/>
    <property type="match status" value="1"/>
</dbReference>
<comment type="caution">
    <text evidence="6">The sequence shown here is derived from an EMBL/GenBank/DDBJ whole genome shotgun (WGS) entry which is preliminary data.</text>
</comment>
<dbReference type="HAMAP" id="MF_00340">
    <property type="entry name" value="Ribosomal_bL32"/>
    <property type="match status" value="1"/>
</dbReference>
<evidence type="ECO:0000256" key="2">
    <source>
        <dbReference type="ARBA" id="ARBA00022980"/>
    </source>
</evidence>
<reference evidence="6 7" key="1">
    <citation type="journal article" date="2016" name="Nat. Commun.">
        <title>Thousands of microbial genomes shed light on interconnected biogeochemical processes in an aquifer system.</title>
        <authorList>
            <person name="Anantharaman K."/>
            <person name="Brown C.T."/>
            <person name="Hug L.A."/>
            <person name="Sharon I."/>
            <person name="Castelle C.J."/>
            <person name="Probst A.J."/>
            <person name="Thomas B.C."/>
            <person name="Singh A."/>
            <person name="Wilkins M.J."/>
            <person name="Karaoz U."/>
            <person name="Brodie E.L."/>
            <person name="Williams K.H."/>
            <person name="Hubbard S.S."/>
            <person name="Banfield J.F."/>
        </authorList>
    </citation>
    <scope>NUCLEOTIDE SEQUENCE [LARGE SCALE GENOMIC DNA]</scope>
</reference>
<comment type="similarity">
    <text evidence="1 5">Belongs to the bacterial ribosomal protein bL32 family.</text>
</comment>
<dbReference type="Proteomes" id="UP000178017">
    <property type="component" value="Unassembled WGS sequence"/>
</dbReference>
<keyword evidence="3 5" id="KW-0687">Ribonucleoprotein</keyword>
<dbReference type="InterPro" id="IPR044957">
    <property type="entry name" value="Ribosomal_bL32_bact"/>
</dbReference>
<dbReference type="InterPro" id="IPR011332">
    <property type="entry name" value="Ribosomal_zn-bd"/>
</dbReference>
<sequence>MPQEPKKKHSKGRKRTRRAAISLEAISLVKCSHCQAPTPSHVTCRSCGFYAGKQVNQKTTAVITKA</sequence>
<gene>
    <name evidence="5" type="primary">rpmF</name>
    <name evidence="6" type="ORF">A3B49_00365</name>
</gene>
<organism evidence="6 7">
    <name type="scientific">Candidatus Daviesbacteria bacterium RIFCSPLOWO2_01_FULL_40_24</name>
    <dbReference type="NCBI Taxonomy" id="1797787"/>
    <lineage>
        <taxon>Bacteria</taxon>
        <taxon>Candidatus Daviesiibacteriota</taxon>
    </lineage>
</organism>
<dbReference type="PANTHER" id="PTHR35534">
    <property type="entry name" value="50S RIBOSOMAL PROTEIN L32"/>
    <property type="match status" value="1"/>
</dbReference>
<dbReference type="AlphaFoldDB" id="A0A1F5MIU4"/>
<dbReference type="NCBIfam" id="TIGR01031">
    <property type="entry name" value="rpmF_bact"/>
    <property type="match status" value="1"/>
</dbReference>
<dbReference type="GO" id="GO:0003735">
    <property type="term" value="F:structural constituent of ribosome"/>
    <property type="evidence" value="ECO:0007669"/>
    <property type="project" value="InterPro"/>
</dbReference>
<dbReference type="InterPro" id="IPR002677">
    <property type="entry name" value="Ribosomal_bL32"/>
</dbReference>
<dbReference type="GO" id="GO:0006412">
    <property type="term" value="P:translation"/>
    <property type="evidence" value="ECO:0007669"/>
    <property type="project" value="UniProtKB-UniRule"/>
</dbReference>
<accession>A0A1F5MIU4</accession>
<dbReference type="EMBL" id="MFDO01000020">
    <property type="protein sequence ID" value="OGE65301.1"/>
    <property type="molecule type" value="Genomic_DNA"/>
</dbReference>
<proteinExistence type="inferred from homology"/>
<evidence type="ECO:0000256" key="3">
    <source>
        <dbReference type="ARBA" id="ARBA00023274"/>
    </source>
</evidence>
<evidence type="ECO:0000313" key="7">
    <source>
        <dbReference type="Proteomes" id="UP000178017"/>
    </source>
</evidence>
<protein>
    <recommendedName>
        <fullName evidence="4 5">Large ribosomal subunit protein bL32</fullName>
    </recommendedName>
</protein>
<name>A0A1F5MIU4_9BACT</name>